<dbReference type="SFLD" id="SFLDG01129">
    <property type="entry name" value="C1.5:_HAD__Beta-PGM__Phosphata"/>
    <property type="match status" value="1"/>
</dbReference>
<feature type="coiled-coil region" evidence="5">
    <location>
        <begin position="98"/>
        <end position="125"/>
    </location>
</feature>
<keyword evidence="7" id="KW-1185">Reference proteome</keyword>
<dbReference type="PANTHER" id="PTHR46470">
    <property type="entry name" value="N-ACYLNEURAMINATE-9-PHOSPHATASE"/>
    <property type="match status" value="1"/>
</dbReference>
<accession>A0A1P8UG93</accession>
<dbReference type="OrthoDB" id="367448at2"/>
<dbReference type="SUPFAM" id="SSF56784">
    <property type="entry name" value="HAD-like"/>
    <property type="match status" value="1"/>
</dbReference>
<sequence>MSIRAVLFDLYGTLIHIETDESQGEIYWAIARYLSYHRIRIDADALRERYFELAKRQKRDSGERYPEMDARAVWRAILSDGTRHYRPEAFAGEGPDKQREVEKRRERLARELVRLQRALSRRQIERYPGAKHLLQSIAADYRLGIVSDAQHDFARAEMRITKLRKYFPVKTISDEFGYRKPDPRLFQQTCAALEVLPEETIYVGNDMYRDIYGAHQAGLRTILVWSDQGRKEYRDTRADYDARDLFQVLEGIRFLAAQ</sequence>
<evidence type="ECO:0000256" key="5">
    <source>
        <dbReference type="SAM" id="Coils"/>
    </source>
</evidence>
<dbReference type="Proteomes" id="UP000243807">
    <property type="component" value="Chromosome"/>
</dbReference>
<keyword evidence="5" id="KW-0175">Coiled coil</keyword>
<organism evidence="6 7">
    <name type="scientific">Acidihalobacter ferrooxydans</name>
    <dbReference type="NCBI Taxonomy" id="1765967"/>
    <lineage>
        <taxon>Bacteria</taxon>
        <taxon>Pseudomonadati</taxon>
        <taxon>Pseudomonadota</taxon>
        <taxon>Gammaproteobacteria</taxon>
        <taxon>Chromatiales</taxon>
        <taxon>Ectothiorhodospiraceae</taxon>
        <taxon>Acidihalobacter</taxon>
    </lineage>
</organism>
<keyword evidence="2" id="KW-0479">Metal-binding</keyword>
<reference evidence="6 7" key="1">
    <citation type="submission" date="2017-01" db="EMBL/GenBank/DDBJ databases">
        <title>Draft sequence of Acidihalobacter ferrooxidans strain DSM 14175 (strain V8).</title>
        <authorList>
            <person name="Khaleque H.N."/>
            <person name="Ramsay J.P."/>
            <person name="Murphy R.J.T."/>
            <person name="Kaksonen A.H."/>
            <person name="Boxall N.J."/>
            <person name="Watkin E.L.J."/>
        </authorList>
    </citation>
    <scope>NUCLEOTIDE SEQUENCE [LARGE SCALE GENOMIC DNA]</scope>
    <source>
        <strain evidence="6 7">V8</strain>
    </source>
</reference>
<dbReference type="PRINTS" id="PR00413">
    <property type="entry name" value="HADHALOGNASE"/>
</dbReference>
<keyword evidence="4" id="KW-0460">Magnesium</keyword>
<evidence type="ECO:0000313" key="7">
    <source>
        <dbReference type="Proteomes" id="UP000243807"/>
    </source>
</evidence>
<evidence type="ECO:0000256" key="4">
    <source>
        <dbReference type="ARBA" id="ARBA00022842"/>
    </source>
</evidence>
<dbReference type="GO" id="GO:0046872">
    <property type="term" value="F:metal ion binding"/>
    <property type="evidence" value="ECO:0007669"/>
    <property type="project" value="UniProtKB-KW"/>
</dbReference>
<dbReference type="InterPro" id="IPR006439">
    <property type="entry name" value="HAD-SF_hydro_IA"/>
</dbReference>
<evidence type="ECO:0000256" key="1">
    <source>
        <dbReference type="ARBA" id="ARBA00001946"/>
    </source>
</evidence>
<dbReference type="PANTHER" id="PTHR46470:SF2">
    <property type="entry name" value="GLYCERALDEHYDE 3-PHOSPHATE PHOSPHATASE"/>
    <property type="match status" value="1"/>
</dbReference>
<gene>
    <name evidence="6" type="ORF">BW247_06790</name>
</gene>
<evidence type="ECO:0000313" key="6">
    <source>
        <dbReference type="EMBL" id="APZ42835.1"/>
    </source>
</evidence>
<dbReference type="InterPro" id="IPR036412">
    <property type="entry name" value="HAD-like_sf"/>
</dbReference>
<dbReference type="GO" id="GO:0016791">
    <property type="term" value="F:phosphatase activity"/>
    <property type="evidence" value="ECO:0007669"/>
    <property type="project" value="TreeGrafter"/>
</dbReference>
<dbReference type="STRING" id="1765967.BW247_06790"/>
<dbReference type="EMBL" id="CP019434">
    <property type="protein sequence ID" value="APZ42835.1"/>
    <property type="molecule type" value="Genomic_DNA"/>
</dbReference>
<dbReference type="RefSeq" id="WP_076836484.1">
    <property type="nucleotide sequence ID" value="NZ_CP019434.1"/>
</dbReference>
<protein>
    <submittedName>
        <fullName evidence="6">HAD family hydrolase</fullName>
    </submittedName>
</protein>
<dbReference type="Gene3D" id="3.40.50.1000">
    <property type="entry name" value="HAD superfamily/HAD-like"/>
    <property type="match status" value="1"/>
</dbReference>
<dbReference type="Pfam" id="PF00702">
    <property type="entry name" value="Hydrolase"/>
    <property type="match status" value="1"/>
</dbReference>
<dbReference type="InterPro" id="IPR051400">
    <property type="entry name" value="HAD-like_hydrolase"/>
</dbReference>
<evidence type="ECO:0000256" key="3">
    <source>
        <dbReference type="ARBA" id="ARBA00022801"/>
    </source>
</evidence>
<dbReference type="GO" id="GO:0044281">
    <property type="term" value="P:small molecule metabolic process"/>
    <property type="evidence" value="ECO:0007669"/>
    <property type="project" value="UniProtKB-ARBA"/>
</dbReference>
<dbReference type="Gene3D" id="1.20.120.710">
    <property type="entry name" value="Haloacid dehalogenase hydrolase-like domain"/>
    <property type="match status" value="1"/>
</dbReference>
<dbReference type="SFLD" id="SFLDS00003">
    <property type="entry name" value="Haloacid_Dehalogenase"/>
    <property type="match status" value="1"/>
</dbReference>
<dbReference type="InterPro" id="IPR023214">
    <property type="entry name" value="HAD_sf"/>
</dbReference>
<dbReference type="AlphaFoldDB" id="A0A1P8UG93"/>
<comment type="cofactor">
    <cofactor evidence="1">
        <name>Mg(2+)</name>
        <dbReference type="ChEBI" id="CHEBI:18420"/>
    </cofactor>
</comment>
<dbReference type="KEGG" id="afy:BW247_06790"/>
<dbReference type="NCBIfam" id="TIGR01549">
    <property type="entry name" value="HAD-SF-IA-v1"/>
    <property type="match status" value="1"/>
</dbReference>
<keyword evidence="3 6" id="KW-0378">Hydrolase</keyword>
<name>A0A1P8UG93_9GAMM</name>
<proteinExistence type="predicted"/>
<evidence type="ECO:0000256" key="2">
    <source>
        <dbReference type="ARBA" id="ARBA00022723"/>
    </source>
</evidence>